<keyword evidence="3" id="KW-1185">Reference proteome</keyword>
<feature type="domain" description="YjiS-like" evidence="1">
    <location>
        <begin position="54"/>
        <end position="87"/>
    </location>
</feature>
<organism evidence="2 3">
    <name type="scientific">Sabulicella glaciei</name>
    <dbReference type="NCBI Taxonomy" id="2984948"/>
    <lineage>
        <taxon>Bacteria</taxon>
        <taxon>Pseudomonadati</taxon>
        <taxon>Pseudomonadota</taxon>
        <taxon>Alphaproteobacteria</taxon>
        <taxon>Acetobacterales</taxon>
        <taxon>Acetobacteraceae</taxon>
        <taxon>Sabulicella</taxon>
    </lineage>
</organism>
<evidence type="ECO:0000313" key="3">
    <source>
        <dbReference type="Proteomes" id="UP001526430"/>
    </source>
</evidence>
<dbReference type="Pfam" id="PF06568">
    <property type="entry name" value="YjiS-like"/>
    <property type="match status" value="1"/>
</dbReference>
<gene>
    <name evidence="2" type="ORF">OF850_14920</name>
</gene>
<protein>
    <submittedName>
        <fullName evidence="2">DUF1127 domain-containing protein</fullName>
    </submittedName>
</protein>
<evidence type="ECO:0000259" key="1">
    <source>
        <dbReference type="Pfam" id="PF06568"/>
    </source>
</evidence>
<dbReference type="InterPro" id="IPR009506">
    <property type="entry name" value="YjiS-like"/>
</dbReference>
<accession>A0ABT3NXM5</accession>
<comment type="caution">
    <text evidence="2">The sequence shown here is derived from an EMBL/GenBank/DDBJ whole genome shotgun (WGS) entry which is preliminary data.</text>
</comment>
<proteinExistence type="predicted"/>
<reference evidence="2 3" key="1">
    <citation type="submission" date="2022-10" db="EMBL/GenBank/DDBJ databases">
        <title>Roseococcus glaciei nov., sp. nov., isolated from glacier.</title>
        <authorList>
            <person name="Liu Q."/>
            <person name="Xin Y.-H."/>
        </authorList>
    </citation>
    <scope>NUCLEOTIDE SEQUENCE [LARGE SCALE GENOMIC DNA]</scope>
    <source>
        <strain evidence="2 3">MDT2-1-1</strain>
    </source>
</reference>
<dbReference type="Proteomes" id="UP001526430">
    <property type="component" value="Unassembled WGS sequence"/>
</dbReference>
<name>A0ABT3NXM5_9PROT</name>
<evidence type="ECO:0000313" key="2">
    <source>
        <dbReference type="EMBL" id="MCW8086925.1"/>
    </source>
</evidence>
<sequence length="109" mass="11832">MNSRITSAEAALLMPAISQSPSARRVEVLLAEARRARDEELMRRVAGFFRGFGRILAAIRHRHETVRQLRALSDRELADIGLNRSNIGAAAAQAVPMPANDGASGRRAA</sequence>
<dbReference type="RefSeq" id="WP_301591064.1">
    <property type="nucleotide sequence ID" value="NZ_JAPFQI010000012.1"/>
</dbReference>
<dbReference type="EMBL" id="JAPFQI010000012">
    <property type="protein sequence ID" value="MCW8086925.1"/>
    <property type="molecule type" value="Genomic_DNA"/>
</dbReference>